<keyword evidence="1" id="KW-1185">Reference proteome</keyword>
<sequence length="289" mass="34151">MTAIQGDKKLSLQDDQWALPANLVKNLLDYWKINIVRLQTLHDDYYVTHQKVYLANVYSAQVALFVRTRRHVCIMPINMYMIFKSEIEKHELGQIMETLKSEILNNKAIDFGFITFSLTVSEKVVFTISVNLNGTLKCWGIGPTKSLDPQTSGHRYMYELRCNDVRRMASQCKKSFSPSERNLEIIWRYALERHETREEIRQTEPRRETTYYSNDVFIQNPRNQNFSVLGTEQVIKTLLRRIRRKRNRIKQMTKNSIKIIMHERVFKEESSRPEISFPLGKASYDALKF</sequence>
<dbReference type="AlphaFoldDB" id="A0A915JIK8"/>
<name>A0A915JIK8_ROMCU</name>
<dbReference type="WBParaSite" id="nRc.2.0.1.t25921-RA">
    <property type="protein sequence ID" value="nRc.2.0.1.t25921-RA"/>
    <property type="gene ID" value="nRc.2.0.1.g25921"/>
</dbReference>
<dbReference type="Proteomes" id="UP000887565">
    <property type="component" value="Unplaced"/>
</dbReference>
<organism evidence="1 2">
    <name type="scientific">Romanomermis culicivorax</name>
    <name type="common">Nematode worm</name>
    <dbReference type="NCBI Taxonomy" id="13658"/>
    <lineage>
        <taxon>Eukaryota</taxon>
        <taxon>Metazoa</taxon>
        <taxon>Ecdysozoa</taxon>
        <taxon>Nematoda</taxon>
        <taxon>Enoplea</taxon>
        <taxon>Dorylaimia</taxon>
        <taxon>Mermithida</taxon>
        <taxon>Mermithoidea</taxon>
        <taxon>Mermithidae</taxon>
        <taxon>Romanomermis</taxon>
    </lineage>
</organism>
<accession>A0A915JIK8</accession>
<reference evidence="2" key="1">
    <citation type="submission" date="2022-11" db="UniProtKB">
        <authorList>
            <consortium name="WormBaseParasite"/>
        </authorList>
    </citation>
    <scope>IDENTIFICATION</scope>
</reference>
<evidence type="ECO:0000313" key="2">
    <source>
        <dbReference type="WBParaSite" id="nRc.2.0.1.t25921-RA"/>
    </source>
</evidence>
<evidence type="ECO:0000313" key="1">
    <source>
        <dbReference type="Proteomes" id="UP000887565"/>
    </source>
</evidence>
<proteinExistence type="predicted"/>
<protein>
    <submittedName>
        <fullName evidence="2">Uncharacterized protein</fullName>
    </submittedName>
</protein>